<dbReference type="InterPro" id="IPR011356">
    <property type="entry name" value="Leucine_aapep/pepB"/>
</dbReference>
<evidence type="ECO:0000256" key="7">
    <source>
        <dbReference type="HAMAP-Rule" id="MF_00181"/>
    </source>
</evidence>
<dbReference type="EC" id="3.4.11.10" evidence="7"/>
<dbReference type="HAMAP" id="MF_00181">
    <property type="entry name" value="Cytosol_peptidase_M17"/>
    <property type="match status" value="1"/>
</dbReference>
<dbReference type="Pfam" id="PF00883">
    <property type="entry name" value="Peptidase_M17"/>
    <property type="match status" value="1"/>
</dbReference>
<sequence length="489" mass="53748">MLSIPVLEELPTKTDLRITFLDEKFIRRELQKKQSSEIPADLFHFEQMTGVLGQCVWEDHPSLRSRRALYVGLGSTLTLEDYRQAAATARMALKPWSLRSVILTFPPVIPKRLSVSEVAQAITEGWVLASYHFDRYKKKTKYKEPRLSFLVADKRGHAPVVRGIEKGLLFVQATSLARDLVNTPAAFNTPKDLMESARAIAQAHSSISFKMFDETKLKRMKAGGILAIGQGSMHPPFLVHLIYKPKKKAVKKIALVGKAVTFDSGGLSLKPADAMMSMKCDMAGAATVLGIFSVLEELQVPFEVHGIFAACENMPSGHAIRPGDIIKTLNGTTIEIANTDAEGRVTLADSLAYATKFSPDVLMDFATLTGACLVALGEEIAGVLSTTGNWKKRFLQAAETTGEKMWELPLEKKYEKLLESDVADLRNISGSKYGGVLTAGLFLQHFVGKTPWIHVDIAGPAFAEKMFEPYIQKGGTGFGVRSCLRLLLS</sequence>
<feature type="binding site" evidence="7">
    <location>
        <position position="342"/>
    </location>
    <ligand>
        <name>Mn(2+)</name>
        <dbReference type="ChEBI" id="CHEBI:29035"/>
        <label>2</label>
    </ligand>
</feature>
<dbReference type="PANTHER" id="PTHR11963">
    <property type="entry name" value="LEUCINE AMINOPEPTIDASE-RELATED"/>
    <property type="match status" value="1"/>
</dbReference>
<comment type="function">
    <text evidence="7">Presumably involved in the processing and regular turnover of intracellular proteins. Catalyzes the removal of unsubstituted N-terminal amino acids from various peptides.</text>
</comment>
<dbReference type="InterPro" id="IPR023042">
    <property type="entry name" value="Peptidase_M17_leu_NH2_pept"/>
</dbReference>
<dbReference type="Proteomes" id="UP000034705">
    <property type="component" value="Unassembled WGS sequence"/>
</dbReference>
<dbReference type="Gene3D" id="3.40.630.10">
    <property type="entry name" value="Zn peptidases"/>
    <property type="match status" value="1"/>
</dbReference>
<feature type="binding site" evidence="7">
    <location>
        <position position="258"/>
    </location>
    <ligand>
        <name>Mn(2+)</name>
        <dbReference type="ChEBI" id="CHEBI:29035"/>
        <label>2</label>
    </ligand>
</feature>
<dbReference type="NCBIfam" id="NF002073">
    <property type="entry name" value="PRK00913.1-2"/>
    <property type="match status" value="1"/>
</dbReference>
<name>A0A0G1PHG6_9BACT</name>
<dbReference type="GO" id="GO:0006508">
    <property type="term" value="P:proteolysis"/>
    <property type="evidence" value="ECO:0007669"/>
    <property type="project" value="UniProtKB-KW"/>
</dbReference>
<evidence type="ECO:0000256" key="2">
    <source>
        <dbReference type="ARBA" id="ARBA00000967"/>
    </source>
</evidence>
<feature type="binding site" evidence="7">
    <location>
        <position position="340"/>
    </location>
    <ligand>
        <name>Mn(2+)</name>
        <dbReference type="ChEBI" id="CHEBI:29035"/>
        <label>1</label>
    </ligand>
</feature>
<evidence type="ECO:0000259" key="8">
    <source>
        <dbReference type="PROSITE" id="PS00631"/>
    </source>
</evidence>
<dbReference type="Pfam" id="PF02789">
    <property type="entry name" value="Peptidase_M17_N"/>
    <property type="match status" value="1"/>
</dbReference>
<dbReference type="GO" id="GO:0070006">
    <property type="term" value="F:metalloaminopeptidase activity"/>
    <property type="evidence" value="ECO:0007669"/>
    <property type="project" value="InterPro"/>
</dbReference>
<evidence type="ECO:0000256" key="5">
    <source>
        <dbReference type="ARBA" id="ARBA00022670"/>
    </source>
</evidence>
<keyword evidence="5 7" id="KW-0645">Protease</keyword>
<dbReference type="GO" id="GO:0030145">
    <property type="term" value="F:manganese ion binding"/>
    <property type="evidence" value="ECO:0007669"/>
    <property type="project" value="UniProtKB-UniRule"/>
</dbReference>
<keyword evidence="7" id="KW-0479">Metal-binding</keyword>
<dbReference type="Gene3D" id="3.40.220.10">
    <property type="entry name" value="Leucine Aminopeptidase, subunit E, domain 1"/>
    <property type="match status" value="1"/>
</dbReference>
<dbReference type="InterPro" id="IPR043472">
    <property type="entry name" value="Macro_dom-like"/>
</dbReference>
<comment type="catalytic activity">
    <reaction evidence="1 7">
        <text>Release of an N-terminal amino acid, Xaa-|-Yaa-, in which Xaa is preferably Leu, but may be other amino acids including Pro although not Arg or Lys, and Yaa may be Pro. Amino acid amides and methyl esters are also readily hydrolyzed, but rates on arylamides are exceedingly low.</text>
        <dbReference type="EC" id="3.4.11.1"/>
    </reaction>
</comment>
<reference evidence="9 10" key="1">
    <citation type="journal article" date="2015" name="Nature">
        <title>rRNA introns, odd ribosomes, and small enigmatic genomes across a large radiation of phyla.</title>
        <authorList>
            <person name="Brown C.T."/>
            <person name="Hug L.A."/>
            <person name="Thomas B.C."/>
            <person name="Sharon I."/>
            <person name="Castelle C.J."/>
            <person name="Singh A."/>
            <person name="Wilkins M.J."/>
            <person name="Williams K.H."/>
            <person name="Banfield J.F."/>
        </authorList>
    </citation>
    <scope>NUCLEOTIDE SEQUENCE [LARGE SCALE GENOMIC DNA]</scope>
</reference>
<keyword evidence="7" id="KW-0464">Manganese</keyword>
<dbReference type="EMBL" id="LCMG01000023">
    <property type="protein sequence ID" value="KKU32216.1"/>
    <property type="molecule type" value="Genomic_DNA"/>
</dbReference>
<proteinExistence type="inferred from homology"/>
<evidence type="ECO:0000256" key="3">
    <source>
        <dbReference type="ARBA" id="ARBA00009528"/>
    </source>
</evidence>
<dbReference type="InterPro" id="IPR008283">
    <property type="entry name" value="Peptidase_M17_N"/>
</dbReference>
<evidence type="ECO:0000256" key="6">
    <source>
        <dbReference type="ARBA" id="ARBA00022801"/>
    </source>
</evidence>
<comment type="similarity">
    <text evidence="3 7">Belongs to the peptidase M17 family.</text>
</comment>
<dbReference type="PANTHER" id="PTHR11963:SF23">
    <property type="entry name" value="CYTOSOL AMINOPEPTIDASE"/>
    <property type="match status" value="1"/>
</dbReference>
<feature type="active site" evidence="7">
    <location>
        <position position="270"/>
    </location>
</feature>
<dbReference type="InterPro" id="IPR000819">
    <property type="entry name" value="Peptidase_M17_C"/>
</dbReference>
<evidence type="ECO:0000256" key="1">
    <source>
        <dbReference type="ARBA" id="ARBA00000135"/>
    </source>
</evidence>
<comment type="catalytic activity">
    <reaction evidence="2 7">
        <text>Release of an N-terminal amino acid, preferentially leucine, but not glutamic or aspartic acids.</text>
        <dbReference type="EC" id="3.4.11.10"/>
    </reaction>
</comment>
<gene>
    <name evidence="7" type="primary">pepA</name>
    <name evidence="9" type="ORF">UX45_C0023G0016</name>
</gene>
<dbReference type="CDD" id="cd00433">
    <property type="entry name" value="Peptidase_M17"/>
    <property type="match status" value="1"/>
</dbReference>
<dbReference type="GO" id="GO:0005737">
    <property type="term" value="C:cytoplasm"/>
    <property type="evidence" value="ECO:0007669"/>
    <property type="project" value="UniProtKB-SubCell"/>
</dbReference>
<evidence type="ECO:0000313" key="9">
    <source>
        <dbReference type="EMBL" id="KKU32216.1"/>
    </source>
</evidence>
<evidence type="ECO:0000313" key="10">
    <source>
        <dbReference type="Proteomes" id="UP000034705"/>
    </source>
</evidence>
<comment type="cofactor">
    <cofactor evidence="7">
        <name>Mn(2+)</name>
        <dbReference type="ChEBI" id="CHEBI:29035"/>
    </cofactor>
    <text evidence="7">Binds 2 manganese ions per subunit.</text>
</comment>
<accession>A0A0G1PHG6</accession>
<protein>
    <recommendedName>
        <fullName evidence="7">Probable cytosol aminopeptidase</fullName>
        <ecNumber evidence="7">3.4.11.1</ecNumber>
    </recommendedName>
    <alternativeName>
        <fullName evidence="7">Leucine aminopeptidase</fullName>
        <shortName evidence="7">LAP</shortName>
        <ecNumber evidence="7">3.4.11.10</ecNumber>
    </alternativeName>
    <alternativeName>
        <fullName evidence="7">Leucyl aminopeptidase</fullName>
    </alternativeName>
</protein>
<dbReference type="PROSITE" id="PS00631">
    <property type="entry name" value="CYTOSOL_AP"/>
    <property type="match status" value="1"/>
</dbReference>
<dbReference type="EC" id="3.4.11.1" evidence="7"/>
<evidence type="ECO:0000256" key="4">
    <source>
        <dbReference type="ARBA" id="ARBA00022438"/>
    </source>
</evidence>
<keyword evidence="7" id="KW-0963">Cytoplasm</keyword>
<keyword evidence="4 7" id="KW-0031">Aminopeptidase</keyword>
<feature type="binding site" evidence="7">
    <location>
        <position position="263"/>
    </location>
    <ligand>
        <name>Mn(2+)</name>
        <dbReference type="ChEBI" id="CHEBI:29035"/>
        <label>1</label>
    </ligand>
</feature>
<dbReference type="SUPFAM" id="SSF53187">
    <property type="entry name" value="Zn-dependent exopeptidases"/>
    <property type="match status" value="1"/>
</dbReference>
<feature type="binding site" evidence="7">
    <location>
        <position position="281"/>
    </location>
    <ligand>
        <name>Mn(2+)</name>
        <dbReference type="ChEBI" id="CHEBI:29035"/>
        <label>2</label>
    </ligand>
</feature>
<feature type="active site" evidence="7">
    <location>
        <position position="344"/>
    </location>
</feature>
<feature type="binding site" evidence="7">
    <location>
        <position position="263"/>
    </location>
    <ligand>
        <name>Mn(2+)</name>
        <dbReference type="ChEBI" id="CHEBI:29035"/>
        <label>2</label>
    </ligand>
</feature>
<dbReference type="SUPFAM" id="SSF52949">
    <property type="entry name" value="Macro domain-like"/>
    <property type="match status" value="1"/>
</dbReference>
<dbReference type="PATRIC" id="fig|1619001.3.peg.865"/>
<feature type="binding site" evidence="7">
    <location>
        <position position="342"/>
    </location>
    <ligand>
        <name>Mn(2+)</name>
        <dbReference type="ChEBI" id="CHEBI:29035"/>
        <label>1</label>
    </ligand>
</feature>
<keyword evidence="6 7" id="KW-0378">Hydrolase</keyword>
<organism evidence="9 10">
    <name type="scientific">Candidatus Uhrbacteria bacterium GW2011_GWF2_46_218</name>
    <dbReference type="NCBI Taxonomy" id="1619001"/>
    <lineage>
        <taxon>Bacteria</taxon>
        <taxon>Candidatus Uhriibacteriota</taxon>
    </lineage>
</organism>
<comment type="caution">
    <text evidence="9">The sequence shown here is derived from an EMBL/GenBank/DDBJ whole genome shotgun (WGS) entry which is preliminary data.</text>
</comment>
<dbReference type="AlphaFoldDB" id="A0A0G1PHG6"/>
<dbReference type="PRINTS" id="PR00481">
    <property type="entry name" value="LAMNOPPTDASE"/>
</dbReference>
<comment type="subcellular location">
    <subcellularLocation>
        <location evidence="7">Cytoplasm</location>
    </subcellularLocation>
</comment>
<feature type="domain" description="Cytosol aminopeptidase" evidence="8">
    <location>
        <begin position="338"/>
        <end position="345"/>
    </location>
</feature>